<dbReference type="SUPFAM" id="SSF54236">
    <property type="entry name" value="Ubiquitin-like"/>
    <property type="match status" value="1"/>
</dbReference>
<dbReference type="PANTHER" id="PTHR10666">
    <property type="entry name" value="UBIQUITIN"/>
    <property type="match status" value="1"/>
</dbReference>
<dbReference type="Pfam" id="PF00240">
    <property type="entry name" value="ubiquitin"/>
    <property type="match status" value="1"/>
</dbReference>
<dbReference type="InterPro" id="IPR029071">
    <property type="entry name" value="Ubiquitin-like_domsf"/>
</dbReference>
<name>A0ABD2LDW3_9BILA</name>
<feature type="domain" description="Ubiquitin-like" evidence="2">
    <location>
        <begin position="1"/>
        <end position="78"/>
    </location>
</feature>
<protein>
    <recommendedName>
        <fullName evidence="2">Ubiquitin-like domain-containing protein</fullName>
    </recommendedName>
</protein>
<dbReference type="Proteomes" id="UP001620626">
    <property type="component" value="Unassembled WGS sequence"/>
</dbReference>
<sequence>MEAQINGPKQMSQRSLSPMPVEKQIGEDKDKIKDITCIPIDQQRLIFAARKLEDDQTLTDYHIGNEAILDLVLSLCGC</sequence>
<evidence type="ECO:0000313" key="4">
    <source>
        <dbReference type="Proteomes" id="UP001620626"/>
    </source>
</evidence>
<feature type="region of interest" description="Disordered" evidence="1">
    <location>
        <begin position="1"/>
        <end position="20"/>
    </location>
</feature>
<evidence type="ECO:0000313" key="3">
    <source>
        <dbReference type="EMBL" id="KAL3113415.1"/>
    </source>
</evidence>
<feature type="compositionally biased region" description="Polar residues" evidence="1">
    <location>
        <begin position="7"/>
        <end position="16"/>
    </location>
</feature>
<keyword evidence="4" id="KW-1185">Reference proteome</keyword>
<dbReference type="SMART" id="SM00213">
    <property type="entry name" value="UBQ"/>
    <property type="match status" value="1"/>
</dbReference>
<dbReference type="PRINTS" id="PR00348">
    <property type="entry name" value="UBIQUITIN"/>
</dbReference>
<evidence type="ECO:0000259" key="2">
    <source>
        <dbReference type="PROSITE" id="PS50053"/>
    </source>
</evidence>
<dbReference type="EMBL" id="JBICBT010000447">
    <property type="protein sequence ID" value="KAL3113415.1"/>
    <property type="molecule type" value="Genomic_DNA"/>
</dbReference>
<gene>
    <name evidence="3" type="ORF">niasHT_012275</name>
</gene>
<organism evidence="3 4">
    <name type="scientific">Heterodera trifolii</name>
    <dbReference type="NCBI Taxonomy" id="157864"/>
    <lineage>
        <taxon>Eukaryota</taxon>
        <taxon>Metazoa</taxon>
        <taxon>Ecdysozoa</taxon>
        <taxon>Nematoda</taxon>
        <taxon>Chromadorea</taxon>
        <taxon>Rhabditida</taxon>
        <taxon>Tylenchina</taxon>
        <taxon>Tylenchomorpha</taxon>
        <taxon>Tylenchoidea</taxon>
        <taxon>Heteroderidae</taxon>
        <taxon>Heteroderinae</taxon>
        <taxon>Heterodera</taxon>
    </lineage>
</organism>
<dbReference type="InterPro" id="IPR000626">
    <property type="entry name" value="Ubiquitin-like_dom"/>
</dbReference>
<accession>A0ABD2LDW3</accession>
<dbReference type="Gene3D" id="3.10.20.90">
    <property type="entry name" value="Phosphatidylinositol 3-kinase Catalytic Subunit, Chain A, domain 1"/>
    <property type="match status" value="1"/>
</dbReference>
<proteinExistence type="predicted"/>
<dbReference type="PROSITE" id="PS50053">
    <property type="entry name" value="UBIQUITIN_2"/>
    <property type="match status" value="1"/>
</dbReference>
<dbReference type="InterPro" id="IPR050158">
    <property type="entry name" value="Ubiquitin_ubiquitin-like"/>
</dbReference>
<reference evidence="3 4" key="1">
    <citation type="submission" date="2024-10" db="EMBL/GenBank/DDBJ databases">
        <authorList>
            <person name="Kim D."/>
        </authorList>
    </citation>
    <scope>NUCLEOTIDE SEQUENCE [LARGE SCALE GENOMIC DNA]</scope>
    <source>
        <strain evidence="3">BH-2024</strain>
    </source>
</reference>
<dbReference type="InterPro" id="IPR019956">
    <property type="entry name" value="Ubiquitin_dom"/>
</dbReference>
<dbReference type="AlphaFoldDB" id="A0ABD2LDW3"/>
<evidence type="ECO:0000256" key="1">
    <source>
        <dbReference type="SAM" id="MobiDB-lite"/>
    </source>
</evidence>
<comment type="caution">
    <text evidence="3">The sequence shown here is derived from an EMBL/GenBank/DDBJ whole genome shotgun (WGS) entry which is preliminary data.</text>
</comment>